<feature type="binding site" evidence="17">
    <location>
        <position position="260"/>
    </location>
    <ligand>
        <name>FAD</name>
        <dbReference type="ChEBI" id="CHEBI:57692"/>
    </ligand>
</feature>
<evidence type="ECO:0000313" key="21">
    <source>
        <dbReference type="EMBL" id="CCI39630.1"/>
    </source>
</evidence>
<evidence type="ECO:0000256" key="6">
    <source>
        <dbReference type="ARBA" id="ARBA00022630"/>
    </source>
</evidence>
<evidence type="ECO:0000256" key="19">
    <source>
        <dbReference type="SAM" id="Phobius"/>
    </source>
</evidence>
<dbReference type="GO" id="GO:0016972">
    <property type="term" value="F:thiol oxidase activity"/>
    <property type="evidence" value="ECO:0007669"/>
    <property type="project" value="InterPro"/>
</dbReference>
<evidence type="ECO:0000256" key="17">
    <source>
        <dbReference type="PIRSR" id="PIRSR017205-2"/>
    </source>
</evidence>
<protein>
    <recommendedName>
        <fullName evidence="23">Endoplasmic reticulum oxidoreductin 1</fullName>
    </recommendedName>
</protein>
<comment type="subcellular location">
    <subcellularLocation>
        <location evidence="2">Endoplasmic reticulum membrane</location>
        <topology evidence="2">Peripheral membrane protein</topology>
        <orientation evidence="2">Lumenal side</orientation>
    </subcellularLocation>
</comment>
<evidence type="ECO:0000256" key="18">
    <source>
        <dbReference type="PIRSR" id="PIRSR017205-3"/>
    </source>
</evidence>
<evidence type="ECO:0000256" key="9">
    <source>
        <dbReference type="ARBA" id="ARBA00022827"/>
    </source>
</evidence>
<feature type="binding site" evidence="17">
    <location>
        <position position="233"/>
    </location>
    <ligand>
        <name>FAD</name>
        <dbReference type="ChEBI" id="CHEBI:57692"/>
    </ligand>
</feature>
<evidence type="ECO:0000256" key="8">
    <source>
        <dbReference type="ARBA" id="ARBA00022824"/>
    </source>
</evidence>
<feature type="transmembrane region" description="Helical" evidence="19">
    <location>
        <begin position="480"/>
        <end position="497"/>
    </location>
</feature>
<dbReference type="GO" id="GO:0071949">
    <property type="term" value="F:FAD binding"/>
    <property type="evidence" value="ECO:0007669"/>
    <property type="project" value="InterPro"/>
</dbReference>
<feature type="active site" evidence="16">
    <location>
        <position position="414"/>
    </location>
</feature>
<dbReference type="SUPFAM" id="SSF110019">
    <property type="entry name" value="ERO1-like"/>
    <property type="match status" value="1"/>
</dbReference>
<evidence type="ECO:0000256" key="20">
    <source>
        <dbReference type="SAM" id="SignalP"/>
    </source>
</evidence>
<evidence type="ECO:0000256" key="4">
    <source>
        <dbReference type="ARBA" id="ARBA00011802"/>
    </source>
</evidence>
<keyword evidence="10" id="KW-0249">Electron transport</keyword>
<keyword evidence="19" id="KW-0812">Transmembrane</keyword>
<feature type="disulfide bond" description="Redox-active" evidence="18">
    <location>
        <begin position="411"/>
        <end position="414"/>
    </location>
</feature>
<accession>A0A024FZY5</accession>
<comment type="cofactor">
    <cofactor evidence="1 17">
        <name>FAD</name>
        <dbReference type="ChEBI" id="CHEBI:57692"/>
    </cofactor>
</comment>
<evidence type="ECO:0000256" key="3">
    <source>
        <dbReference type="ARBA" id="ARBA00008277"/>
    </source>
</evidence>
<dbReference type="InterPro" id="IPR007266">
    <property type="entry name" value="Ero1"/>
</dbReference>
<feature type="signal peptide" evidence="20">
    <location>
        <begin position="1"/>
        <end position="22"/>
    </location>
</feature>
<sequence length="515" mass="59255">MRYKISIVVMIVLSTCFESTLLNIATDVDEQKDAPTHEYLFGRDMIDFLQYQVCHTPDLSGSVEDSGCNYETVDKAVSEHFHPLLEELSQLRFFRYFKVNLGKECPFWVDDGMCSSIDCAVCECPQHEIPHTWSKVEKTILATLKPKKETKKSDGTTSDALGKPCSDQAGESALSWVNKHDAFSGETYQEWEDGDESEVWSESEDDTNMVYINLLENPESYTGYSGYQATRIWDAIYKENCFVPSVGMCFEERVYYKLISGLQASINTHIALKYKYGESWGPNPSLYVERVGKHPERLHNLYFVHLFVMRALGRYRDELLQYDFSTGDVKEDKRVVEILRRVVLEEKEKAACPVEGQSVLTGFDEQALFRVKRGKMSAEQYLVAQSEKRRIEIQFREKFRNVTRIMDCVSCEKCRLWGKLQILGLGTAIKILLAEDIKRLPKLQRNEIIALINVANKLAQSIKGVKLLRRLELLDTLKKFAVIVGIAIAFVALIILYKRKRVKRSEKRKSKEKSQ</sequence>
<keyword evidence="5" id="KW-0813">Transport</keyword>
<gene>
    <name evidence="21" type="ORF">BN9_004130</name>
</gene>
<evidence type="ECO:0000256" key="16">
    <source>
        <dbReference type="PIRSR" id="PIRSR017205-1"/>
    </source>
</evidence>
<keyword evidence="11" id="KW-0560">Oxidoreductase</keyword>
<comment type="caution">
    <text evidence="21">The sequence shown here is derived from an EMBL/GenBank/DDBJ whole genome shotgun (WGS) entry which is preliminary data.</text>
</comment>
<evidence type="ECO:0000256" key="15">
    <source>
        <dbReference type="ARBA" id="ARBA00023284"/>
    </source>
</evidence>
<evidence type="ECO:0000313" key="22">
    <source>
        <dbReference type="Proteomes" id="UP000053237"/>
    </source>
</evidence>
<dbReference type="Pfam" id="PF04137">
    <property type="entry name" value="ERO1"/>
    <property type="match status" value="1"/>
</dbReference>
<keyword evidence="22" id="KW-1185">Reference proteome</keyword>
<feature type="active site" description="Nucleophile" evidence="16">
    <location>
        <position position="411"/>
    </location>
</feature>
<evidence type="ECO:0000256" key="14">
    <source>
        <dbReference type="ARBA" id="ARBA00023180"/>
    </source>
</evidence>
<dbReference type="PANTHER" id="PTHR12613:SF0">
    <property type="entry name" value="ERO1-LIKE PROTEIN"/>
    <property type="match status" value="1"/>
</dbReference>
<dbReference type="GO" id="GO:0005789">
    <property type="term" value="C:endoplasmic reticulum membrane"/>
    <property type="evidence" value="ECO:0007669"/>
    <property type="project" value="UniProtKB-SubCell"/>
</dbReference>
<dbReference type="OrthoDB" id="269384at2759"/>
<dbReference type="GO" id="GO:0015035">
    <property type="term" value="F:protein-disulfide reductase activity"/>
    <property type="evidence" value="ECO:0007669"/>
    <property type="project" value="InterPro"/>
</dbReference>
<keyword evidence="8" id="KW-0256">Endoplasmic reticulum</keyword>
<evidence type="ECO:0000256" key="13">
    <source>
        <dbReference type="ARBA" id="ARBA00023157"/>
    </source>
</evidence>
<feature type="chain" id="PRO_5001529374" description="Endoplasmic reticulum oxidoreductin 1" evidence="20">
    <location>
        <begin position="23"/>
        <end position="515"/>
    </location>
</feature>
<dbReference type="FunCoup" id="A0A024FZY5">
    <property type="interactions" value="127"/>
</dbReference>
<evidence type="ECO:0008006" key="23">
    <source>
        <dbReference type="Google" id="ProtNLM"/>
    </source>
</evidence>
<dbReference type="AlphaFoldDB" id="A0A024FZY5"/>
<keyword evidence="6" id="KW-0285">Flavoprotein</keyword>
<dbReference type="InParanoid" id="A0A024FZY5"/>
<evidence type="ECO:0000256" key="5">
    <source>
        <dbReference type="ARBA" id="ARBA00022448"/>
    </source>
</evidence>
<comment type="similarity">
    <text evidence="3">Belongs to the EROs family.</text>
</comment>
<reference evidence="21 22" key="1">
    <citation type="submission" date="2012-05" db="EMBL/GenBank/DDBJ databases">
        <title>Recombination and specialization in a pathogen metapopulation.</title>
        <authorList>
            <person name="Gardiner A."/>
            <person name="Kemen E."/>
            <person name="Schultz-Larsen T."/>
            <person name="MacLean D."/>
            <person name="Van Oosterhout C."/>
            <person name="Jones J.D.G."/>
        </authorList>
    </citation>
    <scope>NUCLEOTIDE SEQUENCE [LARGE SCALE GENOMIC DNA]</scope>
    <source>
        <strain evidence="21 22">Ac Nc2</strain>
    </source>
</reference>
<keyword evidence="9 17" id="KW-0274">FAD</keyword>
<organism evidence="21 22">
    <name type="scientific">Albugo candida</name>
    <dbReference type="NCBI Taxonomy" id="65357"/>
    <lineage>
        <taxon>Eukaryota</taxon>
        <taxon>Sar</taxon>
        <taxon>Stramenopiles</taxon>
        <taxon>Oomycota</taxon>
        <taxon>Peronosporomycetes</taxon>
        <taxon>Albuginales</taxon>
        <taxon>Albuginaceae</taxon>
        <taxon>Albugo</taxon>
    </lineage>
</organism>
<comment type="subunit">
    <text evidence="4">May function both as a monomer and a homodimer.</text>
</comment>
<dbReference type="InterPro" id="IPR037192">
    <property type="entry name" value="ERO1-like_sf"/>
</dbReference>
<keyword evidence="14" id="KW-0325">Glycoprotein</keyword>
<evidence type="ECO:0000256" key="12">
    <source>
        <dbReference type="ARBA" id="ARBA00023136"/>
    </source>
</evidence>
<evidence type="ECO:0000256" key="1">
    <source>
        <dbReference type="ARBA" id="ARBA00001974"/>
    </source>
</evidence>
<evidence type="ECO:0000256" key="10">
    <source>
        <dbReference type="ARBA" id="ARBA00022982"/>
    </source>
</evidence>
<feature type="binding site" evidence="17">
    <location>
        <position position="290"/>
    </location>
    <ligand>
        <name>FAD</name>
        <dbReference type="ChEBI" id="CHEBI:57692"/>
    </ligand>
</feature>
<keyword evidence="13 18" id="KW-1015">Disulfide bond</keyword>
<evidence type="ECO:0000256" key="2">
    <source>
        <dbReference type="ARBA" id="ARBA00004367"/>
    </source>
</evidence>
<dbReference type="STRING" id="65357.A0A024FZY5"/>
<dbReference type="Proteomes" id="UP000053237">
    <property type="component" value="Unassembled WGS sequence"/>
</dbReference>
<dbReference type="PANTHER" id="PTHR12613">
    <property type="entry name" value="ERO1-RELATED"/>
    <property type="match status" value="1"/>
</dbReference>
<keyword evidence="19" id="KW-1133">Transmembrane helix</keyword>
<feature type="binding site" evidence="17">
    <location>
        <position position="222"/>
    </location>
    <ligand>
        <name>FAD</name>
        <dbReference type="ChEBI" id="CHEBI:57692"/>
    </ligand>
</feature>
<evidence type="ECO:0000256" key="11">
    <source>
        <dbReference type="ARBA" id="ARBA00023002"/>
    </source>
</evidence>
<evidence type="ECO:0000256" key="7">
    <source>
        <dbReference type="ARBA" id="ARBA00022729"/>
    </source>
</evidence>
<dbReference type="GO" id="GO:0034975">
    <property type="term" value="P:protein folding in endoplasmic reticulum"/>
    <property type="evidence" value="ECO:0007669"/>
    <property type="project" value="InterPro"/>
</dbReference>
<dbReference type="PIRSF" id="PIRSF017205">
    <property type="entry name" value="ERO1"/>
    <property type="match status" value="1"/>
</dbReference>
<keyword evidence="12 19" id="KW-0472">Membrane</keyword>
<name>A0A024FZY5_9STRA</name>
<dbReference type="EMBL" id="CAIX01000002">
    <property type="protein sequence ID" value="CCI39630.1"/>
    <property type="molecule type" value="Genomic_DNA"/>
</dbReference>
<proteinExistence type="inferred from homology"/>
<keyword evidence="15" id="KW-0676">Redox-active center</keyword>
<feature type="disulfide bond" description="Redox-active" evidence="18">
    <location>
        <begin position="114"/>
        <end position="119"/>
    </location>
</feature>
<keyword evidence="7 20" id="KW-0732">Signal</keyword>